<accession>A0A6B9F470</accession>
<organism evidence="2 3">
    <name type="scientific">Haloplanus rallus</name>
    <dbReference type="NCBI Taxonomy" id="1816183"/>
    <lineage>
        <taxon>Archaea</taxon>
        <taxon>Methanobacteriati</taxon>
        <taxon>Methanobacteriota</taxon>
        <taxon>Stenosarchaea group</taxon>
        <taxon>Halobacteria</taxon>
        <taxon>Halobacteriales</taxon>
        <taxon>Haloferacaceae</taxon>
        <taxon>Haloplanus</taxon>
    </lineage>
</organism>
<sequence length="59" mass="6346">MPTGTQSGTDDESESAPEPEFPERPTVSVCESCPGRTVFLETDNTDGWIASDLTVEPTQ</sequence>
<gene>
    <name evidence="2" type="ORF">EI982_10840</name>
</gene>
<dbReference type="OrthoDB" id="204433at2157"/>
<name>A0A6B9F470_9EURY</name>
<dbReference type="RefSeq" id="WP_157689715.1">
    <property type="nucleotide sequence ID" value="NZ_CP034345.1"/>
</dbReference>
<dbReference type="EMBL" id="CP034345">
    <property type="protein sequence ID" value="QGX95256.1"/>
    <property type="molecule type" value="Genomic_DNA"/>
</dbReference>
<dbReference type="GeneID" id="99246524"/>
<dbReference type="KEGG" id="hra:EI982_10840"/>
<keyword evidence="3" id="KW-1185">Reference proteome</keyword>
<proteinExistence type="predicted"/>
<evidence type="ECO:0000313" key="2">
    <source>
        <dbReference type="EMBL" id="QGX95256.1"/>
    </source>
</evidence>
<dbReference type="Proteomes" id="UP000428325">
    <property type="component" value="Chromosome"/>
</dbReference>
<protein>
    <submittedName>
        <fullName evidence="2">Uncharacterized protein</fullName>
    </submittedName>
</protein>
<reference evidence="2 3" key="1">
    <citation type="submission" date="2018-12" db="EMBL/GenBank/DDBJ databases">
        <title>Complete genome sequence of Haloplanus rallus MBLA0036.</title>
        <authorList>
            <person name="Nam Y.-d."/>
            <person name="Kang J."/>
            <person name="Chung W.-H."/>
            <person name="Park Y.S."/>
        </authorList>
    </citation>
    <scope>NUCLEOTIDE SEQUENCE [LARGE SCALE GENOMIC DNA]</scope>
    <source>
        <strain evidence="2 3">MBLA0036</strain>
    </source>
</reference>
<feature type="region of interest" description="Disordered" evidence="1">
    <location>
        <begin position="1"/>
        <end position="30"/>
    </location>
</feature>
<evidence type="ECO:0000256" key="1">
    <source>
        <dbReference type="SAM" id="MobiDB-lite"/>
    </source>
</evidence>
<dbReference type="AlphaFoldDB" id="A0A6B9F470"/>
<evidence type="ECO:0000313" key="3">
    <source>
        <dbReference type="Proteomes" id="UP000428325"/>
    </source>
</evidence>